<reference evidence="1" key="1">
    <citation type="submission" date="2020-04" db="EMBL/GenBank/DDBJ databases">
        <authorList>
            <person name="Alioto T."/>
            <person name="Alioto T."/>
            <person name="Gomez Garrido J."/>
        </authorList>
    </citation>
    <scope>NUCLEOTIDE SEQUENCE</scope>
    <source>
        <strain evidence="1">A484AB</strain>
    </source>
</reference>
<dbReference type="EMBL" id="CACRXK020002002">
    <property type="protein sequence ID" value="CAB3992219.1"/>
    <property type="molecule type" value="Genomic_DNA"/>
</dbReference>
<sequence>MDNIDIIFDELKRNEIDIDKQTLSFHINTILDRHRDLYRAVNARDLNLDQIYREINVTNFGCIIAYLALVYHKSLFETFFEKKPRKFWWLGAMDDEIMGTTNNTLNIGMRPVDELQKVNKSDSDYYRVEKVIRSRMRQWEVALTELHYPHTWSTLKQTQYSSIEQLTKALNAGMSKETQTKISFVGDVKFSPLKQKRS</sequence>
<comment type="caution">
    <text evidence="1">The sequence shown here is derived from an EMBL/GenBank/DDBJ whole genome shotgun (WGS) entry which is preliminary data.</text>
</comment>
<gene>
    <name evidence="1" type="ORF">PACLA_8A037855</name>
</gene>
<protein>
    <submittedName>
        <fullName evidence="1">Uncharacterized protein</fullName>
    </submittedName>
</protein>
<name>A0A7D9HW14_PARCT</name>
<keyword evidence="2" id="KW-1185">Reference proteome</keyword>
<accession>A0A7D9HW14</accession>
<evidence type="ECO:0000313" key="1">
    <source>
        <dbReference type="EMBL" id="CAB3992219.1"/>
    </source>
</evidence>
<dbReference type="AlphaFoldDB" id="A0A7D9HW14"/>
<feature type="non-terminal residue" evidence="1">
    <location>
        <position position="198"/>
    </location>
</feature>
<evidence type="ECO:0000313" key="2">
    <source>
        <dbReference type="Proteomes" id="UP001152795"/>
    </source>
</evidence>
<organism evidence="1 2">
    <name type="scientific">Paramuricea clavata</name>
    <name type="common">Red gorgonian</name>
    <name type="synonym">Violescent sea-whip</name>
    <dbReference type="NCBI Taxonomy" id="317549"/>
    <lineage>
        <taxon>Eukaryota</taxon>
        <taxon>Metazoa</taxon>
        <taxon>Cnidaria</taxon>
        <taxon>Anthozoa</taxon>
        <taxon>Octocorallia</taxon>
        <taxon>Malacalcyonacea</taxon>
        <taxon>Plexauridae</taxon>
        <taxon>Paramuricea</taxon>
    </lineage>
</organism>
<proteinExistence type="predicted"/>
<dbReference type="Proteomes" id="UP001152795">
    <property type="component" value="Unassembled WGS sequence"/>
</dbReference>